<gene>
    <name evidence="8" type="primary">ftsI</name>
    <name evidence="8" type="ORF">NCTC949_01969</name>
</gene>
<evidence type="ECO:0000256" key="3">
    <source>
        <dbReference type="ARBA" id="ARBA00023136"/>
    </source>
</evidence>
<keyword evidence="5" id="KW-0812">Transmembrane</keyword>
<feature type="region of interest" description="Disordered" evidence="4">
    <location>
        <begin position="1"/>
        <end position="47"/>
    </location>
</feature>
<dbReference type="Gene3D" id="3.40.710.10">
    <property type="entry name" value="DD-peptidase/beta-lactamase superfamily"/>
    <property type="match status" value="1"/>
</dbReference>
<dbReference type="Gene3D" id="3.90.1310.10">
    <property type="entry name" value="Penicillin-binding protein 2a (Domain 2)"/>
    <property type="match status" value="1"/>
</dbReference>
<dbReference type="GO" id="GO:0005886">
    <property type="term" value="C:plasma membrane"/>
    <property type="evidence" value="ECO:0007669"/>
    <property type="project" value="TreeGrafter"/>
</dbReference>
<dbReference type="AlphaFoldDB" id="A0AB38VYX6"/>
<dbReference type="GO" id="GO:0071555">
    <property type="term" value="P:cell wall organization"/>
    <property type="evidence" value="ECO:0007669"/>
    <property type="project" value="TreeGrafter"/>
</dbReference>
<keyword evidence="3 5" id="KW-0472">Membrane</keyword>
<evidence type="ECO:0000259" key="7">
    <source>
        <dbReference type="Pfam" id="PF03717"/>
    </source>
</evidence>
<keyword evidence="5" id="KW-1133">Transmembrane helix</keyword>
<dbReference type="SUPFAM" id="SSF56601">
    <property type="entry name" value="beta-lactamase/transpeptidase-like"/>
    <property type="match status" value="1"/>
</dbReference>
<accession>A0AB38VYX6</accession>
<comment type="subcellular location">
    <subcellularLocation>
        <location evidence="1">Membrane</location>
    </subcellularLocation>
</comment>
<dbReference type="InterPro" id="IPR036138">
    <property type="entry name" value="PBP_dimer_sf"/>
</dbReference>
<dbReference type="EMBL" id="LR134377">
    <property type="protein sequence ID" value="VEH08845.1"/>
    <property type="molecule type" value="Genomic_DNA"/>
</dbReference>
<protein>
    <submittedName>
        <fullName evidence="8">Penicillin-binding protein</fullName>
        <ecNumber evidence="8">2.4.1.129</ecNumber>
    </submittedName>
</protein>
<feature type="transmembrane region" description="Helical" evidence="5">
    <location>
        <begin position="57"/>
        <end position="80"/>
    </location>
</feature>
<dbReference type="Pfam" id="PF03717">
    <property type="entry name" value="PBP_dimer"/>
    <property type="match status" value="1"/>
</dbReference>
<evidence type="ECO:0000256" key="4">
    <source>
        <dbReference type="SAM" id="MobiDB-lite"/>
    </source>
</evidence>
<evidence type="ECO:0000256" key="2">
    <source>
        <dbReference type="ARBA" id="ARBA00007171"/>
    </source>
</evidence>
<proteinExistence type="inferred from homology"/>
<dbReference type="InterPro" id="IPR001460">
    <property type="entry name" value="PCN-bd_Tpept"/>
</dbReference>
<comment type="similarity">
    <text evidence="2">Belongs to the transpeptidase family.</text>
</comment>
<dbReference type="Pfam" id="PF00905">
    <property type="entry name" value="Transpeptidase"/>
    <property type="match status" value="1"/>
</dbReference>
<evidence type="ECO:0000259" key="6">
    <source>
        <dbReference type="Pfam" id="PF00905"/>
    </source>
</evidence>
<dbReference type="InterPro" id="IPR005311">
    <property type="entry name" value="PBP_dimer"/>
</dbReference>
<dbReference type="PANTHER" id="PTHR30627:SF1">
    <property type="entry name" value="PEPTIDOGLYCAN D,D-TRANSPEPTIDASE FTSI"/>
    <property type="match status" value="1"/>
</dbReference>
<sequence>MTRPQSHGRDPYAARRRRQDSLRTQRADELGLKKRVNAEPQKSKEGQKALNNRRLKIAGTLIIAIVTVLIGRLALVQLWWGPGLSDLAAQQRTRVYVDAARRGEILDRNGQQLAYTMQSRSLTVSPTLLRSELRHVAEIEMRNSGEFYQVSGQARESRITDLVSDYLKDYSEEIPKIIDDASASTSEVNSEDILKKLESDSSYEVLVRNVDPDIAQQIAQEYHGVAADLQNIRQYPNGAIAENVLGKISYDGQGQFGFEASNDALLSGIDGRSTVDVSTNGQVIPGTTRDTVPATNGATARLTLDLDLQTYVQQQIEQAVANSGAQSGEAVVLDVETGEVLAMANSDTIDPMGDIQRQIDQGKDFSNTSISAPFEPGSVAKIITAAGVIEDGLSTPDEVIQVPGSINMSGVTVKDAWDHGVVGYTTTGIFGKSSNVGTLLLAQRLGEQRFNDLLNKFGIGQTTGIELPSESQGLVPDISQWSGGTFANLPIGQGMSWTTLQMASVYQAIANEGVRIQPRIIDRVVDASGSVIEQPEPTETKVVSAQTARTIIDMFRAVAQNDPTGVQSGTGPGAAIDGYQVSGKTGTAQQVDPATGAYSNSNYWITFAGIAPADDPRYVVAIQLDRPVRGVHGEGGQSAAPLFHDIATWLLNRDNVPLSPPMEGTLVLQAQ</sequence>
<feature type="domain" description="Penicillin-binding protein transpeptidase" evidence="6">
    <location>
        <begin position="330"/>
        <end position="646"/>
    </location>
</feature>
<organism evidence="8 9">
    <name type="scientific">Corynebacterium kutscheri</name>
    <dbReference type="NCBI Taxonomy" id="35755"/>
    <lineage>
        <taxon>Bacteria</taxon>
        <taxon>Bacillati</taxon>
        <taxon>Actinomycetota</taxon>
        <taxon>Actinomycetes</taxon>
        <taxon>Mycobacteriales</taxon>
        <taxon>Corynebacteriaceae</taxon>
        <taxon>Corynebacterium</taxon>
    </lineage>
</organism>
<keyword evidence="8" id="KW-0328">Glycosyltransferase</keyword>
<reference evidence="8 9" key="1">
    <citation type="submission" date="2018-12" db="EMBL/GenBank/DDBJ databases">
        <authorList>
            <consortium name="Pathogen Informatics"/>
        </authorList>
    </citation>
    <scope>NUCLEOTIDE SEQUENCE [LARGE SCALE GENOMIC DNA]</scope>
    <source>
        <strain evidence="8 9">NCTC949</strain>
    </source>
</reference>
<dbReference type="Proteomes" id="UP000271380">
    <property type="component" value="Chromosome"/>
</dbReference>
<dbReference type="SUPFAM" id="SSF56519">
    <property type="entry name" value="Penicillin binding protein dimerisation domain"/>
    <property type="match status" value="1"/>
</dbReference>
<dbReference type="InterPro" id="IPR012338">
    <property type="entry name" value="Beta-lactam/transpept-like"/>
</dbReference>
<dbReference type="InterPro" id="IPR050515">
    <property type="entry name" value="Beta-lactam/transpept"/>
</dbReference>
<dbReference type="GO" id="GO:0008658">
    <property type="term" value="F:penicillin binding"/>
    <property type="evidence" value="ECO:0007669"/>
    <property type="project" value="InterPro"/>
</dbReference>
<dbReference type="Gene3D" id="3.30.450.330">
    <property type="match status" value="1"/>
</dbReference>
<feature type="compositionally biased region" description="Basic and acidic residues" evidence="4">
    <location>
        <begin position="7"/>
        <end position="32"/>
    </location>
</feature>
<evidence type="ECO:0000256" key="5">
    <source>
        <dbReference type="SAM" id="Phobius"/>
    </source>
</evidence>
<evidence type="ECO:0000313" key="8">
    <source>
        <dbReference type="EMBL" id="VEH08845.1"/>
    </source>
</evidence>
<evidence type="ECO:0000313" key="9">
    <source>
        <dbReference type="Proteomes" id="UP000271380"/>
    </source>
</evidence>
<name>A0AB38VYX6_9CORY</name>
<dbReference type="EC" id="2.4.1.129" evidence="8"/>
<feature type="domain" description="Penicillin-binding protein dimerisation" evidence="7">
    <location>
        <begin position="99"/>
        <end position="285"/>
    </location>
</feature>
<keyword evidence="8" id="KW-0808">Transferase</keyword>
<dbReference type="GO" id="GO:0016757">
    <property type="term" value="F:glycosyltransferase activity"/>
    <property type="evidence" value="ECO:0007669"/>
    <property type="project" value="UniProtKB-KW"/>
</dbReference>
<evidence type="ECO:0000256" key="1">
    <source>
        <dbReference type="ARBA" id="ARBA00004370"/>
    </source>
</evidence>
<dbReference type="PANTHER" id="PTHR30627">
    <property type="entry name" value="PEPTIDOGLYCAN D,D-TRANSPEPTIDASE"/>
    <property type="match status" value="1"/>
</dbReference>